<protein>
    <submittedName>
        <fullName evidence="1">Uncharacterized protein</fullName>
    </submittedName>
</protein>
<comment type="caution">
    <text evidence="1">The sequence shown here is derived from an EMBL/GenBank/DDBJ whole genome shotgun (WGS) entry which is preliminary data.</text>
</comment>
<dbReference type="EMBL" id="PVNL01000002">
    <property type="protein sequence ID" value="PRQ10168.1"/>
    <property type="molecule type" value="Genomic_DNA"/>
</dbReference>
<gene>
    <name evidence="1" type="ORF">ENSA7_01170</name>
</gene>
<evidence type="ECO:0000313" key="1">
    <source>
        <dbReference type="EMBL" id="PRQ10168.1"/>
    </source>
</evidence>
<name>A0A2S9YYJ4_9BACT</name>
<organism evidence="1 2">
    <name type="scientific">Enhygromyxa salina</name>
    <dbReference type="NCBI Taxonomy" id="215803"/>
    <lineage>
        <taxon>Bacteria</taxon>
        <taxon>Pseudomonadati</taxon>
        <taxon>Myxococcota</taxon>
        <taxon>Polyangia</taxon>
        <taxon>Nannocystales</taxon>
        <taxon>Nannocystaceae</taxon>
        <taxon>Enhygromyxa</taxon>
    </lineage>
</organism>
<evidence type="ECO:0000313" key="2">
    <source>
        <dbReference type="Proteomes" id="UP000238823"/>
    </source>
</evidence>
<dbReference type="AlphaFoldDB" id="A0A2S9YYJ4"/>
<accession>A0A2S9YYJ4</accession>
<dbReference type="Proteomes" id="UP000238823">
    <property type="component" value="Unassembled WGS sequence"/>
</dbReference>
<proteinExistence type="predicted"/>
<reference evidence="1 2" key="1">
    <citation type="submission" date="2018-03" db="EMBL/GenBank/DDBJ databases">
        <title>Draft Genome Sequences of the Obligatory Marine Myxobacteria Enhygromyxa salina SWB007.</title>
        <authorList>
            <person name="Poehlein A."/>
            <person name="Moghaddam J.A."/>
            <person name="Harms H."/>
            <person name="Alanjari M."/>
            <person name="Koenig G.M."/>
            <person name="Daniel R."/>
            <person name="Schaeberle T.F."/>
        </authorList>
    </citation>
    <scope>NUCLEOTIDE SEQUENCE [LARGE SCALE GENOMIC DNA]</scope>
    <source>
        <strain evidence="1 2">SWB007</strain>
    </source>
</reference>
<sequence>MLSYADLDLKVNEAMSEVGLASFFIVMESNEATVTLGGRWHPGYTPRFGQLSLSIKSAGVLLVGLGTLETASNFCDMGTGSITGEWRTYHSPSSYMEVGSGNWALSLGAFSSCEP</sequence>